<dbReference type="InterPro" id="IPR043129">
    <property type="entry name" value="ATPase_NBD"/>
</dbReference>
<proteinExistence type="evidence at transcript level"/>
<dbReference type="SMART" id="SM00268">
    <property type="entry name" value="ACTIN"/>
    <property type="match status" value="1"/>
</dbReference>
<dbReference type="Pfam" id="PF00022">
    <property type="entry name" value="Actin"/>
    <property type="match status" value="2"/>
</dbReference>
<dbReference type="CDD" id="cd10207">
    <property type="entry name" value="ASKHA_NBD_Arp10"/>
    <property type="match status" value="1"/>
</dbReference>
<dbReference type="AlphaFoldDB" id="C1BVU4"/>
<dbReference type="EMBL" id="BT078723">
    <property type="protein sequence ID" value="ACO13147.1"/>
    <property type="molecule type" value="mRNA"/>
</dbReference>
<dbReference type="PANTHER" id="PTHR11937">
    <property type="entry name" value="ACTIN"/>
    <property type="match status" value="1"/>
</dbReference>
<dbReference type="SUPFAM" id="SSF53067">
    <property type="entry name" value="Actin-like ATPase domain"/>
    <property type="match status" value="2"/>
</dbReference>
<evidence type="ECO:0000313" key="2">
    <source>
        <dbReference type="EMBL" id="ACO13147.1"/>
    </source>
</evidence>
<dbReference type="OrthoDB" id="337660at2759"/>
<dbReference type="Gene3D" id="3.90.640.10">
    <property type="entry name" value="Actin, Chain A, domain 4"/>
    <property type="match status" value="1"/>
</dbReference>
<comment type="similarity">
    <text evidence="1">Belongs to the actin family.</text>
</comment>
<accession>C1BVU4</accession>
<dbReference type="Gene3D" id="3.30.420.40">
    <property type="match status" value="2"/>
</dbReference>
<gene>
    <name evidence="2" type="primary">ARP10</name>
</gene>
<reference evidence="2" key="1">
    <citation type="submission" date="2009-06" db="EMBL/GenBank/DDBJ databases">
        <title>Lepeophtheirus salmonis ESTs and full-length cDNAs.</title>
        <authorList>
            <person name="Yasuike M."/>
            <person name="von Schalburg K."/>
            <person name="Cooper G."/>
            <person name="Leong J."/>
            <person name="Jones S.R.M."/>
            <person name="Koop B.F."/>
        </authorList>
    </citation>
    <scope>NUCLEOTIDE SEQUENCE</scope>
    <source>
        <strain evidence="2">Pacific form</strain>
        <tissue evidence="2">Whole</tissue>
    </source>
</reference>
<organism evidence="2">
    <name type="scientific">Lepeophtheirus salmonis</name>
    <name type="common">Salmon louse</name>
    <name type="synonym">Caligus salmonis</name>
    <dbReference type="NCBI Taxonomy" id="72036"/>
    <lineage>
        <taxon>Eukaryota</taxon>
        <taxon>Metazoa</taxon>
        <taxon>Ecdysozoa</taxon>
        <taxon>Arthropoda</taxon>
        <taxon>Crustacea</taxon>
        <taxon>Multicrustacea</taxon>
        <taxon>Hexanauplia</taxon>
        <taxon>Copepoda</taxon>
        <taxon>Siphonostomatoida</taxon>
        <taxon>Caligidae</taxon>
        <taxon>Lepeophtheirus</taxon>
    </lineage>
</organism>
<dbReference type="InterPro" id="IPR004000">
    <property type="entry name" value="Actin"/>
</dbReference>
<protein>
    <submittedName>
        <fullName evidence="2">Actin-related protein 10</fullName>
    </submittedName>
</protein>
<evidence type="ECO:0000256" key="1">
    <source>
        <dbReference type="RuleBase" id="RU000487"/>
    </source>
</evidence>
<sequence>MPMYEGLGLLSEKHAVVLDVGSAYTKLGYAGEYQPRKIIPSPKNLFKGNKISDNELYDEFVSFIHSLYFEHLLINPKDRRVVIVESVIGYARFRNIFARVLFKHFEVLSVLFAPSHLMPLFLLGIRSGLVLDVGYSEAELIPVYEGVPILKAWQALPLASEVVQKSLKNALDDQDDAISSWVIEDIAVRFCFVANYKRGQEIQNAKFEGKPFQKSIASNLTYPIKGNKVIQVSGDIRESVCEVLFEQDNDRLSIPTMILDSITSCSIDTRKLLAENIVFIGGCTQIPGFKSRVIKEIKDLCETEPRYSKLKIKDNFKVHMTPGGANCAAWLGASIFGATDEVATRSLSRDAYLKEQIIPDWANLKFNLPESIK</sequence>
<name>C1BVU4_LEPSM</name>